<evidence type="ECO:0000313" key="2">
    <source>
        <dbReference type="Proteomes" id="UP000234474"/>
    </source>
</evidence>
<dbReference type="OMA" id="FAPYESG"/>
<dbReference type="EMBL" id="MSZS01000002">
    <property type="protein sequence ID" value="PKX96403.1"/>
    <property type="molecule type" value="Genomic_DNA"/>
</dbReference>
<organism evidence="1 2">
    <name type="scientific">Aspergillus novofumigatus (strain IBT 16806)</name>
    <dbReference type="NCBI Taxonomy" id="1392255"/>
    <lineage>
        <taxon>Eukaryota</taxon>
        <taxon>Fungi</taxon>
        <taxon>Dikarya</taxon>
        <taxon>Ascomycota</taxon>
        <taxon>Pezizomycotina</taxon>
        <taxon>Eurotiomycetes</taxon>
        <taxon>Eurotiomycetidae</taxon>
        <taxon>Eurotiales</taxon>
        <taxon>Aspergillaceae</taxon>
        <taxon>Aspergillus</taxon>
        <taxon>Aspergillus subgen. Fumigati</taxon>
    </lineage>
</organism>
<accession>A0A2I1CFI1</accession>
<protein>
    <submittedName>
        <fullName evidence="1">Uncharacterized protein</fullName>
    </submittedName>
</protein>
<comment type="caution">
    <text evidence="1">The sequence shown here is derived from an EMBL/GenBank/DDBJ whole genome shotgun (WGS) entry which is preliminary data.</text>
</comment>
<dbReference type="RefSeq" id="XP_024684998.1">
    <property type="nucleotide sequence ID" value="XM_024830651.1"/>
</dbReference>
<dbReference type="AlphaFoldDB" id="A0A2I1CFI1"/>
<dbReference type="OrthoDB" id="245563at2759"/>
<keyword evidence="2" id="KW-1185">Reference proteome</keyword>
<gene>
    <name evidence="1" type="ORF">P174DRAFT_474575</name>
</gene>
<name>A0A2I1CFI1_ASPN1</name>
<proteinExistence type="predicted"/>
<dbReference type="Proteomes" id="UP000234474">
    <property type="component" value="Unassembled WGS sequence"/>
</dbReference>
<dbReference type="STRING" id="1392255.A0A2I1CFI1"/>
<evidence type="ECO:0000313" key="1">
    <source>
        <dbReference type="EMBL" id="PKX96403.1"/>
    </source>
</evidence>
<sequence length="208" mass="23100">MSTENRPEILLLSLAYVDFLDDMYKSLFSNLVESARLKRVKKANVALCYLDANNPKAIIITDQGLTDPRHNEVLQKVQTYIHSGGLAIVGLHFPNFASWDVFDHFFAFGFELPWKAGDYARITRPASCLRVLHVKGARLHERILVPVPDPGTESLGSGQENTEGEIRDEIQAAVTGARLGSGYLVYCGNVNPEEEVDRIILSLCGLQV</sequence>
<dbReference type="GeneID" id="36537980"/>
<reference evidence="2" key="1">
    <citation type="journal article" date="2018" name="Proc. Natl. Acad. Sci. U.S.A.">
        <title>Linking secondary metabolites to gene clusters through genome sequencing of six diverse Aspergillus species.</title>
        <authorList>
            <person name="Kaerboelling I."/>
            <person name="Vesth T.C."/>
            <person name="Frisvad J.C."/>
            <person name="Nybo J.L."/>
            <person name="Theobald S."/>
            <person name="Kuo A."/>
            <person name="Bowyer P."/>
            <person name="Matsuda Y."/>
            <person name="Mondo S."/>
            <person name="Lyhne E.K."/>
            <person name="Kogle M.E."/>
            <person name="Clum A."/>
            <person name="Lipzen A."/>
            <person name="Salamov A."/>
            <person name="Ngan C.Y."/>
            <person name="Daum C."/>
            <person name="Chiniquy J."/>
            <person name="Barry K."/>
            <person name="LaButti K."/>
            <person name="Haridas S."/>
            <person name="Simmons B.A."/>
            <person name="Magnuson J.K."/>
            <person name="Mortensen U.H."/>
            <person name="Larsen T.O."/>
            <person name="Grigoriev I.V."/>
            <person name="Baker S.E."/>
            <person name="Andersen M.R."/>
        </authorList>
    </citation>
    <scope>NUCLEOTIDE SEQUENCE [LARGE SCALE GENOMIC DNA]</scope>
    <source>
        <strain evidence="2">IBT 16806</strain>
    </source>
</reference>
<dbReference type="VEuPathDB" id="FungiDB:P174DRAFT_474575"/>